<evidence type="ECO:0000256" key="2">
    <source>
        <dbReference type="ARBA" id="ARBA00022448"/>
    </source>
</evidence>
<evidence type="ECO:0000313" key="9">
    <source>
        <dbReference type="EMBL" id="SIR70057.1"/>
    </source>
</evidence>
<dbReference type="RefSeq" id="WP_076369155.1">
    <property type="nucleotide sequence ID" value="NZ_FTMX01000005.1"/>
</dbReference>
<comment type="caution">
    <text evidence="9">The sequence shown here is derived from an EMBL/GenBank/DDBJ whole genome shotgun (WGS) entry which is preliminary data.</text>
</comment>
<evidence type="ECO:0000256" key="6">
    <source>
        <dbReference type="ARBA" id="ARBA00023136"/>
    </source>
</evidence>
<proteinExistence type="inferred from homology"/>
<gene>
    <name evidence="9" type="ORF">SAMN05878482_10591</name>
</gene>
<evidence type="ECO:0000256" key="5">
    <source>
        <dbReference type="ARBA" id="ARBA00022989"/>
    </source>
</evidence>
<keyword evidence="3" id="KW-1003">Cell membrane</keyword>
<keyword evidence="5 7" id="KW-1133">Transmembrane helix</keyword>
<feature type="transmembrane region" description="Helical" evidence="7">
    <location>
        <begin position="131"/>
        <end position="157"/>
    </location>
</feature>
<evidence type="ECO:0000256" key="1">
    <source>
        <dbReference type="ARBA" id="ARBA00004651"/>
    </source>
</evidence>
<evidence type="ECO:0000313" key="10">
    <source>
        <dbReference type="Proteomes" id="UP000185829"/>
    </source>
</evidence>
<feature type="transmembrane region" description="Helical" evidence="7">
    <location>
        <begin position="12"/>
        <end position="30"/>
    </location>
</feature>
<evidence type="ECO:0000256" key="7">
    <source>
        <dbReference type="RuleBase" id="RU363032"/>
    </source>
</evidence>
<dbReference type="Proteomes" id="UP000185829">
    <property type="component" value="Unassembled WGS sequence"/>
</dbReference>
<feature type="transmembrane region" description="Helical" evidence="7">
    <location>
        <begin position="281"/>
        <end position="307"/>
    </location>
</feature>
<feature type="domain" description="ABC transmembrane type-1" evidence="8">
    <location>
        <begin position="95"/>
        <end position="304"/>
    </location>
</feature>
<dbReference type="Gene3D" id="1.10.3720.10">
    <property type="entry name" value="MetI-like"/>
    <property type="match status" value="1"/>
</dbReference>
<reference evidence="9 10" key="1">
    <citation type="submission" date="2017-01" db="EMBL/GenBank/DDBJ databases">
        <authorList>
            <person name="Varghese N."/>
            <person name="Submissions S."/>
        </authorList>
    </citation>
    <scope>NUCLEOTIDE SEQUENCE [LARGE SCALE GENOMIC DNA]</scope>
    <source>
        <strain evidence="9 10">RUG2-6</strain>
    </source>
</reference>
<keyword evidence="2 7" id="KW-0813">Transport</keyword>
<evidence type="ECO:0000259" key="8">
    <source>
        <dbReference type="PROSITE" id="PS50928"/>
    </source>
</evidence>
<feature type="transmembrane region" description="Helical" evidence="7">
    <location>
        <begin position="235"/>
        <end position="261"/>
    </location>
</feature>
<comment type="subcellular location">
    <subcellularLocation>
        <location evidence="1 7">Cell membrane</location>
        <topology evidence="1 7">Multi-pass membrane protein</topology>
    </subcellularLocation>
</comment>
<evidence type="ECO:0000256" key="4">
    <source>
        <dbReference type="ARBA" id="ARBA00022692"/>
    </source>
</evidence>
<feature type="transmembrane region" description="Helical" evidence="7">
    <location>
        <begin position="177"/>
        <end position="197"/>
    </location>
</feature>
<dbReference type="PROSITE" id="PS50928">
    <property type="entry name" value="ABC_TM1"/>
    <property type="match status" value="1"/>
</dbReference>
<comment type="similarity">
    <text evidence="7">Belongs to the binding-protein-dependent transport system permease family.</text>
</comment>
<dbReference type="GO" id="GO:0071916">
    <property type="term" value="F:dipeptide transmembrane transporter activity"/>
    <property type="evidence" value="ECO:0007669"/>
    <property type="project" value="TreeGrafter"/>
</dbReference>
<dbReference type="InterPro" id="IPR045621">
    <property type="entry name" value="BPD_transp_1_N"/>
</dbReference>
<dbReference type="PANTHER" id="PTHR43163">
    <property type="entry name" value="DIPEPTIDE TRANSPORT SYSTEM PERMEASE PROTEIN DPPB-RELATED"/>
    <property type="match status" value="1"/>
</dbReference>
<evidence type="ECO:0000256" key="3">
    <source>
        <dbReference type="ARBA" id="ARBA00022475"/>
    </source>
</evidence>
<dbReference type="SUPFAM" id="SSF161098">
    <property type="entry name" value="MetI-like"/>
    <property type="match status" value="1"/>
</dbReference>
<protein>
    <submittedName>
        <fullName evidence="9">Peptide/nickel transport system permease protein</fullName>
    </submittedName>
</protein>
<name>A0A9X8RB16_9BACI</name>
<dbReference type="InterPro" id="IPR000515">
    <property type="entry name" value="MetI-like"/>
</dbReference>
<accession>A0A9X8RB16</accession>
<dbReference type="AlphaFoldDB" id="A0A9X8RB16"/>
<keyword evidence="4 7" id="KW-0812">Transmembrane</keyword>
<dbReference type="Pfam" id="PF00528">
    <property type="entry name" value="BPD_transp_1"/>
    <property type="match status" value="1"/>
</dbReference>
<sequence length="316" mass="34736">MKAYILQRVLSLIPVLLTVAIVVFFIMHLIPGDPASVMLGADATEDDIERLREELGFNLPIYEQFFNWIFGLLQGDLGMSLYMKEPVLQVFMNHLGPTLSLAIFAQGISIIIAIPMGIIAAKKRGTSTDQIFMVGSLLGISLPSFLLALLLSLFFAVKLQWFPVAGYKPLDDGLLAHLEYLILPALSLGAIQAALIARMTRASMLEVLSMNYIKTAKSKGVKEKLIIYKHALRNAFIPILTVVGQTFGTLVAGAVITETVFNIPGLGQLIMNSIVQRDYEVLQGTVLLVSAAYVFINLIVDLLYGVVDPRVRLSRK</sequence>
<keyword evidence="6 7" id="KW-0472">Membrane</keyword>
<dbReference type="PANTHER" id="PTHR43163:SF6">
    <property type="entry name" value="DIPEPTIDE TRANSPORT SYSTEM PERMEASE PROTEIN DPPB-RELATED"/>
    <property type="match status" value="1"/>
</dbReference>
<dbReference type="GO" id="GO:0005886">
    <property type="term" value="C:plasma membrane"/>
    <property type="evidence" value="ECO:0007669"/>
    <property type="project" value="UniProtKB-SubCell"/>
</dbReference>
<feature type="transmembrane region" description="Helical" evidence="7">
    <location>
        <begin position="99"/>
        <end position="119"/>
    </location>
</feature>
<dbReference type="Pfam" id="PF19300">
    <property type="entry name" value="BPD_transp_1_N"/>
    <property type="match status" value="1"/>
</dbReference>
<dbReference type="InterPro" id="IPR035906">
    <property type="entry name" value="MetI-like_sf"/>
</dbReference>
<dbReference type="CDD" id="cd06261">
    <property type="entry name" value="TM_PBP2"/>
    <property type="match status" value="1"/>
</dbReference>
<organism evidence="9 10">
    <name type="scientific">Peribacillus simplex</name>
    <dbReference type="NCBI Taxonomy" id="1478"/>
    <lineage>
        <taxon>Bacteria</taxon>
        <taxon>Bacillati</taxon>
        <taxon>Bacillota</taxon>
        <taxon>Bacilli</taxon>
        <taxon>Bacillales</taxon>
        <taxon>Bacillaceae</taxon>
        <taxon>Peribacillus</taxon>
    </lineage>
</organism>
<dbReference type="EMBL" id="FTMX01000005">
    <property type="protein sequence ID" value="SIR70057.1"/>
    <property type="molecule type" value="Genomic_DNA"/>
</dbReference>